<dbReference type="Proteomes" id="UP000225706">
    <property type="component" value="Unassembled WGS sequence"/>
</dbReference>
<protein>
    <submittedName>
        <fullName evidence="2">Uncharacterized protein</fullName>
    </submittedName>
</protein>
<name>A0A2B4RGU8_STYPI</name>
<gene>
    <name evidence="2" type="ORF">AWC38_SpisGene19707</name>
</gene>
<evidence type="ECO:0000256" key="1">
    <source>
        <dbReference type="SAM" id="MobiDB-lite"/>
    </source>
</evidence>
<comment type="caution">
    <text evidence="2">The sequence shown here is derived from an EMBL/GenBank/DDBJ whole genome shotgun (WGS) entry which is preliminary data.</text>
</comment>
<dbReference type="AlphaFoldDB" id="A0A2B4RGU8"/>
<evidence type="ECO:0000313" key="3">
    <source>
        <dbReference type="Proteomes" id="UP000225706"/>
    </source>
</evidence>
<organism evidence="2 3">
    <name type="scientific">Stylophora pistillata</name>
    <name type="common">Smooth cauliflower coral</name>
    <dbReference type="NCBI Taxonomy" id="50429"/>
    <lineage>
        <taxon>Eukaryota</taxon>
        <taxon>Metazoa</taxon>
        <taxon>Cnidaria</taxon>
        <taxon>Anthozoa</taxon>
        <taxon>Hexacorallia</taxon>
        <taxon>Scleractinia</taxon>
        <taxon>Astrocoeniina</taxon>
        <taxon>Pocilloporidae</taxon>
        <taxon>Stylophora</taxon>
    </lineage>
</organism>
<proteinExistence type="predicted"/>
<dbReference type="EMBL" id="LSMT01000582">
    <property type="protein sequence ID" value="PFX16039.1"/>
    <property type="molecule type" value="Genomic_DNA"/>
</dbReference>
<sequence>MTDTSKPWRNFTPGYWEQGPDGRVRNVSSAAPKTKGYWKRGHAYPGQAVFVPFEHVRATLRDRINHSVRVWLSKKLTASRSEDITDRVDGQGETLDPYEVYDKAVNFGEPDPSQRLFRYSTFLRCTAFTPGTVAKGSYEQIEWHIGHVQTVQAPMIRALDIL</sequence>
<reference evidence="3" key="1">
    <citation type="journal article" date="2017" name="bioRxiv">
        <title>Comparative analysis of the genomes of Stylophora pistillata and Acropora digitifera provides evidence for extensive differences between species of corals.</title>
        <authorList>
            <person name="Voolstra C.R."/>
            <person name="Li Y."/>
            <person name="Liew Y.J."/>
            <person name="Baumgarten S."/>
            <person name="Zoccola D."/>
            <person name="Flot J.-F."/>
            <person name="Tambutte S."/>
            <person name="Allemand D."/>
            <person name="Aranda M."/>
        </authorList>
    </citation>
    <scope>NUCLEOTIDE SEQUENCE [LARGE SCALE GENOMIC DNA]</scope>
</reference>
<evidence type="ECO:0000313" key="2">
    <source>
        <dbReference type="EMBL" id="PFX16039.1"/>
    </source>
</evidence>
<feature type="region of interest" description="Disordered" evidence="1">
    <location>
        <begin position="1"/>
        <end position="22"/>
    </location>
</feature>
<accession>A0A2B4RGU8</accession>
<keyword evidence="3" id="KW-1185">Reference proteome</keyword>